<name>A0A354YYP5_9FIRM</name>
<evidence type="ECO:0000313" key="4">
    <source>
        <dbReference type="Proteomes" id="UP000263273"/>
    </source>
</evidence>
<dbReference type="InterPro" id="IPR043726">
    <property type="entry name" value="LiaI-LiaF-like_TM1"/>
</dbReference>
<organism evidence="3 4">
    <name type="scientific">Syntrophomonas wolfei</name>
    <dbReference type="NCBI Taxonomy" id="863"/>
    <lineage>
        <taxon>Bacteria</taxon>
        <taxon>Bacillati</taxon>
        <taxon>Bacillota</taxon>
        <taxon>Clostridia</taxon>
        <taxon>Eubacteriales</taxon>
        <taxon>Syntrophomonadaceae</taxon>
        <taxon>Syntrophomonas</taxon>
    </lineage>
</organism>
<feature type="non-terminal residue" evidence="3">
    <location>
        <position position="206"/>
    </location>
</feature>
<dbReference type="Pfam" id="PF18917">
    <property type="entry name" value="LiaI-LiaF-like_TM1"/>
    <property type="match status" value="1"/>
</dbReference>
<comment type="caution">
    <text evidence="3">The sequence shown here is derived from an EMBL/GenBank/DDBJ whole genome shotgun (WGS) entry which is preliminary data.</text>
</comment>
<keyword evidence="1" id="KW-0472">Membrane</keyword>
<evidence type="ECO:0000256" key="1">
    <source>
        <dbReference type="SAM" id="Phobius"/>
    </source>
</evidence>
<accession>A0A354YYP5</accession>
<feature type="domain" description="LiaI-LiaF-like transmembrane region" evidence="2">
    <location>
        <begin position="11"/>
        <end position="52"/>
    </location>
</feature>
<sequence length="206" mass="23060">MRQWRVGTFSMGLLLFCTGIGLLYAQFQPTPVVSSILKWWPVIFIILGVEVLLQSYLNKGEESRIKYDIFSIFIIFFIVMGGMGLQVASKAGLSNYIQENINAKHYILPANHEIALDKDIQKVVIEAGFGPHLKVRTGRGDSIQCHAEAEIRAQSEAQARQLLQGITPFNTRRNGHTLYLNLGFSPANNSYCAAYSLILPERLAVE</sequence>
<dbReference type="AlphaFoldDB" id="A0A354YYP5"/>
<keyword evidence="1" id="KW-1133">Transmembrane helix</keyword>
<dbReference type="EMBL" id="DNZF01000239">
    <property type="protein sequence ID" value="HBK54465.1"/>
    <property type="molecule type" value="Genomic_DNA"/>
</dbReference>
<dbReference type="Proteomes" id="UP000263273">
    <property type="component" value="Unassembled WGS sequence"/>
</dbReference>
<keyword evidence="1" id="KW-0812">Transmembrane</keyword>
<feature type="transmembrane region" description="Helical" evidence="1">
    <location>
        <begin position="37"/>
        <end position="57"/>
    </location>
</feature>
<evidence type="ECO:0000259" key="2">
    <source>
        <dbReference type="Pfam" id="PF18917"/>
    </source>
</evidence>
<feature type="transmembrane region" description="Helical" evidence="1">
    <location>
        <begin position="69"/>
        <end position="88"/>
    </location>
</feature>
<proteinExistence type="predicted"/>
<protein>
    <recommendedName>
        <fullName evidence="2">LiaI-LiaF-like transmembrane region domain-containing protein</fullName>
    </recommendedName>
</protein>
<gene>
    <name evidence="3" type="ORF">DDZ44_11060</name>
</gene>
<evidence type="ECO:0000313" key="3">
    <source>
        <dbReference type="EMBL" id="HBK54465.1"/>
    </source>
</evidence>
<reference evidence="3 4" key="1">
    <citation type="journal article" date="2018" name="Nat. Biotechnol.">
        <title>A standardized bacterial taxonomy based on genome phylogeny substantially revises the tree of life.</title>
        <authorList>
            <person name="Parks D.H."/>
            <person name="Chuvochina M."/>
            <person name="Waite D.W."/>
            <person name="Rinke C."/>
            <person name="Skarshewski A."/>
            <person name="Chaumeil P.A."/>
            <person name="Hugenholtz P."/>
        </authorList>
    </citation>
    <scope>NUCLEOTIDE SEQUENCE [LARGE SCALE GENOMIC DNA]</scope>
    <source>
        <strain evidence="3">UBA10948</strain>
    </source>
</reference>
<dbReference type="STRING" id="378794.GCA_001570625_00456"/>